<keyword evidence="1 6" id="KW-1277">Toxin-antitoxin system</keyword>
<keyword evidence="6" id="KW-0800">Toxin</keyword>
<comment type="cofactor">
    <cofactor evidence="6">
        <name>Mg(2+)</name>
        <dbReference type="ChEBI" id="CHEBI:18420"/>
    </cofactor>
</comment>
<comment type="similarity">
    <text evidence="6">Belongs to the PINc/VapC protein family.</text>
</comment>
<feature type="binding site" evidence="6">
    <location>
        <position position="13"/>
    </location>
    <ligand>
        <name>Mg(2+)</name>
        <dbReference type="ChEBI" id="CHEBI:18420"/>
    </ligand>
</feature>
<evidence type="ECO:0000256" key="5">
    <source>
        <dbReference type="ARBA" id="ARBA00022842"/>
    </source>
</evidence>
<feature type="domain" description="PIN" evidence="7">
    <location>
        <begin position="11"/>
        <end position="131"/>
    </location>
</feature>
<protein>
    <recommendedName>
        <fullName evidence="6">Ribonuclease VapC</fullName>
        <shortName evidence="6">RNase VapC</shortName>
        <ecNumber evidence="6">3.1.-.-</ecNumber>
    </recommendedName>
    <alternativeName>
        <fullName evidence="6">Toxin VapC</fullName>
    </alternativeName>
</protein>
<dbReference type="InterPro" id="IPR002716">
    <property type="entry name" value="PIN_dom"/>
</dbReference>
<organism evidence="8 9">
    <name type="scientific">Kitasatospora kifunensis</name>
    <name type="common">Streptomyces kifunensis</name>
    <dbReference type="NCBI Taxonomy" id="58351"/>
    <lineage>
        <taxon>Bacteria</taxon>
        <taxon>Bacillati</taxon>
        <taxon>Actinomycetota</taxon>
        <taxon>Actinomycetes</taxon>
        <taxon>Kitasatosporales</taxon>
        <taxon>Streptomycetaceae</taxon>
        <taxon>Kitasatospora</taxon>
    </lineage>
</organism>
<dbReference type="HAMAP" id="MF_00265">
    <property type="entry name" value="VapC_Nob1"/>
    <property type="match status" value="1"/>
</dbReference>
<evidence type="ECO:0000256" key="3">
    <source>
        <dbReference type="ARBA" id="ARBA00022723"/>
    </source>
</evidence>
<dbReference type="EMBL" id="JACHJV010000003">
    <property type="protein sequence ID" value="MBB4928382.1"/>
    <property type="molecule type" value="Genomic_DNA"/>
</dbReference>
<proteinExistence type="inferred from homology"/>
<feature type="binding site" evidence="6">
    <location>
        <position position="109"/>
    </location>
    <ligand>
        <name>Mg(2+)</name>
        <dbReference type="ChEBI" id="CHEBI:18420"/>
    </ligand>
</feature>
<keyword evidence="4 6" id="KW-0378">Hydrolase</keyword>
<name>A0A7W7RAE1_KITKI</name>
<dbReference type="RefSeq" id="WP_184945729.1">
    <property type="nucleotide sequence ID" value="NZ_JACHJV010000003.1"/>
</dbReference>
<dbReference type="GO" id="GO:0016787">
    <property type="term" value="F:hydrolase activity"/>
    <property type="evidence" value="ECO:0007669"/>
    <property type="project" value="UniProtKB-KW"/>
</dbReference>
<evidence type="ECO:0000256" key="6">
    <source>
        <dbReference type="HAMAP-Rule" id="MF_00265"/>
    </source>
</evidence>
<keyword evidence="3 6" id="KW-0479">Metal-binding</keyword>
<evidence type="ECO:0000256" key="2">
    <source>
        <dbReference type="ARBA" id="ARBA00022722"/>
    </source>
</evidence>
<comment type="function">
    <text evidence="6">Toxic component of a toxin-antitoxin (TA) system. An RNase.</text>
</comment>
<dbReference type="AlphaFoldDB" id="A0A7W7RAE1"/>
<evidence type="ECO:0000256" key="1">
    <source>
        <dbReference type="ARBA" id="ARBA00022649"/>
    </source>
</evidence>
<evidence type="ECO:0000259" key="7">
    <source>
        <dbReference type="Pfam" id="PF01850"/>
    </source>
</evidence>
<dbReference type="Pfam" id="PF01850">
    <property type="entry name" value="PIN"/>
    <property type="match status" value="1"/>
</dbReference>
<keyword evidence="5 6" id="KW-0460">Magnesium</keyword>
<keyword evidence="9" id="KW-1185">Reference proteome</keyword>
<dbReference type="SUPFAM" id="SSF88723">
    <property type="entry name" value="PIN domain-like"/>
    <property type="match status" value="1"/>
</dbReference>
<keyword evidence="2 6" id="KW-0540">Nuclease</keyword>
<dbReference type="GO" id="GO:0000287">
    <property type="term" value="F:magnesium ion binding"/>
    <property type="evidence" value="ECO:0007669"/>
    <property type="project" value="UniProtKB-UniRule"/>
</dbReference>
<dbReference type="GO" id="GO:0004540">
    <property type="term" value="F:RNA nuclease activity"/>
    <property type="evidence" value="ECO:0007669"/>
    <property type="project" value="InterPro"/>
</dbReference>
<accession>A0A7W7RAE1</accession>
<reference evidence="8 9" key="1">
    <citation type="submission" date="2020-08" db="EMBL/GenBank/DDBJ databases">
        <title>Sequencing the genomes of 1000 actinobacteria strains.</title>
        <authorList>
            <person name="Klenk H.-P."/>
        </authorList>
    </citation>
    <scope>NUCLEOTIDE SEQUENCE [LARGE SCALE GENOMIC DNA]</scope>
    <source>
        <strain evidence="8 9">DSM 41654</strain>
    </source>
</reference>
<gene>
    <name evidence="6" type="primary">vapC</name>
    <name evidence="8" type="ORF">FHR34_007479</name>
</gene>
<comment type="caution">
    <text evidence="8">The sequence shown here is derived from an EMBL/GenBank/DDBJ whole genome shotgun (WGS) entry which is preliminary data.</text>
</comment>
<dbReference type="EC" id="3.1.-.-" evidence="6"/>
<dbReference type="InterPro" id="IPR022907">
    <property type="entry name" value="VapC_family"/>
</dbReference>
<dbReference type="Gene3D" id="3.40.50.1010">
    <property type="entry name" value="5'-nuclease"/>
    <property type="match status" value="1"/>
</dbReference>
<dbReference type="Proteomes" id="UP000540506">
    <property type="component" value="Unassembled WGS sequence"/>
</dbReference>
<evidence type="ECO:0000313" key="8">
    <source>
        <dbReference type="EMBL" id="MBB4928382.1"/>
    </source>
</evidence>
<evidence type="ECO:0000313" key="9">
    <source>
        <dbReference type="Proteomes" id="UP000540506"/>
    </source>
</evidence>
<evidence type="ECO:0000256" key="4">
    <source>
        <dbReference type="ARBA" id="ARBA00022801"/>
    </source>
</evidence>
<sequence>MTPAAPPVIAVADTGVLLAAFNGKDVLHPAGVQALNLPKILIVSPLVLAELDHLLHARVGERAALDAVIRLAALAGQGRVQFAAVDRALLAEAQELMRRFYGQQLGLTDCVNAALAWRLTRPALLSFDKHYCTVLAPRRPGEKALEVHPGP</sequence>
<dbReference type="GO" id="GO:0090729">
    <property type="term" value="F:toxin activity"/>
    <property type="evidence" value="ECO:0007669"/>
    <property type="project" value="UniProtKB-KW"/>
</dbReference>
<dbReference type="InterPro" id="IPR029060">
    <property type="entry name" value="PIN-like_dom_sf"/>
</dbReference>